<dbReference type="Proteomes" id="UP000665020">
    <property type="component" value="Chromosome"/>
</dbReference>
<dbReference type="Pfam" id="PF10042">
    <property type="entry name" value="DUF2278"/>
    <property type="match status" value="1"/>
</dbReference>
<protein>
    <submittedName>
        <fullName evidence="1">DUF2278 family protein</fullName>
    </submittedName>
</protein>
<organism evidence="1 2">
    <name type="scientific">Iocasia fonsfrigidae</name>
    <dbReference type="NCBI Taxonomy" id="2682810"/>
    <lineage>
        <taxon>Bacteria</taxon>
        <taxon>Bacillati</taxon>
        <taxon>Bacillota</taxon>
        <taxon>Clostridia</taxon>
        <taxon>Halanaerobiales</taxon>
        <taxon>Halanaerobiaceae</taxon>
        <taxon>Iocasia</taxon>
    </lineage>
</organism>
<reference evidence="1" key="1">
    <citation type="submission" date="2019-12" db="EMBL/GenBank/DDBJ databases">
        <authorList>
            <person name="zhang j."/>
            <person name="sun C.M."/>
        </authorList>
    </citation>
    <scope>NUCLEOTIDE SEQUENCE</scope>
    <source>
        <strain evidence="1">NS-1</strain>
    </source>
</reference>
<keyword evidence="2" id="KW-1185">Reference proteome</keyword>
<gene>
    <name evidence="1" type="ORF">GM661_04990</name>
</gene>
<dbReference type="KEGG" id="ifn:GM661_04990"/>
<sequence>MSNSKYGVLIGRVEEIKADPARDKTPHYKINIWIRDDEIYKVLINCQSINDKTPQLLYYMGEVCQAEITGILQNMEYGFHEIDYANNINPKIAVDYIRSGLFDPHKMKVIPYDISGKYDLRGLIEKDMKKALNNDGINIYVFGIHYNNDDKGIHNIHMNQGNIEFYSDENRIYHDGCFFLHFTEEDKWFGYFLAFQNQSWCTDDGGNPLEGSYKEAYPTGECCYNTVKIKG</sequence>
<evidence type="ECO:0000313" key="2">
    <source>
        <dbReference type="Proteomes" id="UP000665020"/>
    </source>
</evidence>
<evidence type="ECO:0000313" key="1">
    <source>
        <dbReference type="EMBL" id="QTL97386.1"/>
    </source>
</evidence>
<dbReference type="EMBL" id="CP046640">
    <property type="protein sequence ID" value="QTL97386.1"/>
    <property type="molecule type" value="Genomic_DNA"/>
</dbReference>
<dbReference type="AlphaFoldDB" id="A0A8A7K6P5"/>
<proteinExistence type="predicted"/>
<dbReference type="InterPro" id="IPR019268">
    <property type="entry name" value="DUF2278"/>
</dbReference>
<name>A0A8A7K6P5_9FIRM</name>
<dbReference type="RefSeq" id="WP_230869016.1">
    <property type="nucleotide sequence ID" value="NZ_CP046640.1"/>
</dbReference>
<accession>A0A8A7K6P5</accession>